<evidence type="ECO:0008006" key="5">
    <source>
        <dbReference type="Google" id="ProtNLM"/>
    </source>
</evidence>
<sequence length="196" mass="21205">MRHLKTPILAKFAVLATALALQGAAMAAAPQAPASATPGSTTQNAASAGASQTAPAVPHAKKHHHEKKGMSLWVPGYGSVRHKLVSSLNLNDSQMKLVADAQAAQQALRQSRRDAMKTARQQRKEQLDAGKVDPHAALQAADAMWQKAMGTGRQEVDQKWLAVWDALDSTQQQKIAAYLKERADKPAGHDRHERHH</sequence>
<keyword evidence="4" id="KW-1185">Reference proteome</keyword>
<dbReference type="Proteomes" id="UP000295525">
    <property type="component" value="Unassembled WGS sequence"/>
</dbReference>
<comment type="caution">
    <text evidence="3">The sequence shown here is derived from an EMBL/GenBank/DDBJ whole genome shotgun (WGS) entry which is preliminary data.</text>
</comment>
<dbReference type="Gene3D" id="1.20.120.1490">
    <property type="match status" value="1"/>
</dbReference>
<reference evidence="3 4" key="1">
    <citation type="submission" date="2019-03" db="EMBL/GenBank/DDBJ databases">
        <title>Genomic Encyclopedia of Type Strains, Phase IV (KMG-IV): sequencing the most valuable type-strain genomes for metagenomic binning, comparative biology and taxonomic classification.</title>
        <authorList>
            <person name="Goeker M."/>
        </authorList>
    </citation>
    <scope>NUCLEOTIDE SEQUENCE [LARGE SCALE GENOMIC DNA]</scope>
    <source>
        <strain evidence="3 4">DSM 24591</strain>
    </source>
</reference>
<gene>
    <name evidence="3" type="ORF">EDC26_12310</name>
</gene>
<accession>A0A4R3LMS0</accession>
<feature type="chain" id="PRO_5020578137" description="LTXXQ motif family protein" evidence="2">
    <location>
        <begin position="28"/>
        <end position="196"/>
    </location>
</feature>
<proteinExistence type="predicted"/>
<keyword evidence="2" id="KW-0732">Signal</keyword>
<evidence type="ECO:0000256" key="2">
    <source>
        <dbReference type="SAM" id="SignalP"/>
    </source>
</evidence>
<dbReference type="RefSeq" id="WP_132585799.1">
    <property type="nucleotide sequence ID" value="NZ_SMAJ01000023.1"/>
</dbReference>
<feature type="compositionally biased region" description="Low complexity" evidence="1">
    <location>
        <begin position="32"/>
        <end position="56"/>
    </location>
</feature>
<evidence type="ECO:0000313" key="3">
    <source>
        <dbReference type="EMBL" id="TCT01612.1"/>
    </source>
</evidence>
<dbReference type="AlphaFoldDB" id="A0A4R3LMS0"/>
<feature type="region of interest" description="Disordered" evidence="1">
    <location>
        <begin position="32"/>
        <end position="67"/>
    </location>
</feature>
<organism evidence="3 4">
    <name type="scientific">Paralcaligenes ureilyticus</name>
    <dbReference type="NCBI Taxonomy" id="627131"/>
    <lineage>
        <taxon>Bacteria</taxon>
        <taxon>Pseudomonadati</taxon>
        <taxon>Pseudomonadota</taxon>
        <taxon>Betaproteobacteria</taxon>
        <taxon>Burkholderiales</taxon>
        <taxon>Alcaligenaceae</taxon>
        <taxon>Paralcaligenes</taxon>
    </lineage>
</organism>
<dbReference type="OrthoDB" id="8683766at2"/>
<name>A0A4R3LMS0_9BURK</name>
<feature type="signal peptide" evidence="2">
    <location>
        <begin position="1"/>
        <end position="27"/>
    </location>
</feature>
<evidence type="ECO:0000313" key="4">
    <source>
        <dbReference type="Proteomes" id="UP000295525"/>
    </source>
</evidence>
<protein>
    <recommendedName>
        <fullName evidence="5">LTXXQ motif family protein</fullName>
    </recommendedName>
</protein>
<dbReference type="EMBL" id="SMAJ01000023">
    <property type="protein sequence ID" value="TCT01612.1"/>
    <property type="molecule type" value="Genomic_DNA"/>
</dbReference>
<evidence type="ECO:0000256" key="1">
    <source>
        <dbReference type="SAM" id="MobiDB-lite"/>
    </source>
</evidence>